<organism evidence="1 2">
    <name type="scientific">Myceligenerans crystallogenes</name>
    <dbReference type="NCBI Taxonomy" id="316335"/>
    <lineage>
        <taxon>Bacteria</taxon>
        <taxon>Bacillati</taxon>
        <taxon>Actinomycetota</taxon>
        <taxon>Actinomycetes</taxon>
        <taxon>Micrococcales</taxon>
        <taxon>Promicromonosporaceae</taxon>
        <taxon>Myceligenerans</taxon>
    </lineage>
</organism>
<dbReference type="EMBL" id="BAAANL010000001">
    <property type="protein sequence ID" value="GAA1854329.1"/>
    <property type="molecule type" value="Genomic_DNA"/>
</dbReference>
<proteinExistence type="predicted"/>
<reference evidence="1 2" key="1">
    <citation type="journal article" date="2019" name="Int. J. Syst. Evol. Microbiol.">
        <title>The Global Catalogue of Microorganisms (GCM) 10K type strain sequencing project: providing services to taxonomists for standard genome sequencing and annotation.</title>
        <authorList>
            <consortium name="The Broad Institute Genomics Platform"/>
            <consortium name="The Broad Institute Genome Sequencing Center for Infectious Disease"/>
            <person name="Wu L."/>
            <person name="Ma J."/>
        </authorList>
    </citation>
    <scope>NUCLEOTIDE SEQUENCE [LARGE SCALE GENOMIC DNA]</scope>
    <source>
        <strain evidence="1 2">JCM 14326</strain>
    </source>
</reference>
<name>A0ABN2N5Z4_9MICO</name>
<evidence type="ECO:0000313" key="1">
    <source>
        <dbReference type="EMBL" id="GAA1854329.1"/>
    </source>
</evidence>
<keyword evidence="2" id="KW-1185">Reference proteome</keyword>
<accession>A0ABN2N5Z4</accession>
<evidence type="ECO:0000313" key="2">
    <source>
        <dbReference type="Proteomes" id="UP001501094"/>
    </source>
</evidence>
<sequence length="305" mass="33521">MTSSEIFLAREGDRDRLRRSAEAGELVRVRRGAYTGPASLRPRDLLLLRIRALHRQLRAEHVFSHKSAAALHGLPMWTLPERVDVIQQYRAGGKSSADIARHRIPLPFDDVVTIAGVPVTNLARTVVDCALALHPMEALVIADAAVRAGLDVDEAAKLLGVRRNRRGTAAARHVISSADGGAQSVWESRTRYILLRAGVPDLVTQMPVPTRLGTFHTDLGIPGLRLAIEFDGKIKYRTGALGAEHDGADELFREKRRGDAIAEVVTMVRTTAADQPAALVDRVTRHLPPEMRASLRIDRRMPPPL</sequence>
<evidence type="ECO:0008006" key="3">
    <source>
        <dbReference type="Google" id="ProtNLM"/>
    </source>
</evidence>
<dbReference type="Proteomes" id="UP001501094">
    <property type="component" value="Unassembled WGS sequence"/>
</dbReference>
<comment type="caution">
    <text evidence="1">The sequence shown here is derived from an EMBL/GenBank/DDBJ whole genome shotgun (WGS) entry which is preliminary data.</text>
</comment>
<dbReference type="RefSeq" id="WP_344099899.1">
    <property type="nucleotide sequence ID" value="NZ_BAAANL010000001.1"/>
</dbReference>
<gene>
    <name evidence="1" type="ORF">GCM10009751_08900</name>
</gene>
<protein>
    <recommendedName>
        <fullName evidence="3">Transcriptional regulator, AbiEi antitoxin, Type IV TA system</fullName>
    </recommendedName>
</protein>